<dbReference type="AlphaFoldDB" id="A0A3M7SAS5"/>
<keyword evidence="3" id="KW-1185">Reference proteome</keyword>
<gene>
    <name evidence="2" type="ORF">BpHYR1_024445</name>
</gene>
<proteinExistence type="predicted"/>
<sequence length="82" mass="9774">MDTEQYRKKLDRRQESPSTASISNGTKLATTVYFCYYSWNRKKIIAIKINIIDYSKILILYEFNNTVVLEKCFFLGYLKFLI</sequence>
<reference evidence="2 3" key="1">
    <citation type="journal article" date="2018" name="Sci. Rep.">
        <title>Genomic signatures of local adaptation to the degree of environmental predictability in rotifers.</title>
        <authorList>
            <person name="Franch-Gras L."/>
            <person name="Hahn C."/>
            <person name="Garcia-Roger E.M."/>
            <person name="Carmona M.J."/>
            <person name="Serra M."/>
            <person name="Gomez A."/>
        </authorList>
    </citation>
    <scope>NUCLEOTIDE SEQUENCE [LARGE SCALE GENOMIC DNA]</scope>
    <source>
        <strain evidence="2">HYR1</strain>
    </source>
</reference>
<feature type="compositionally biased region" description="Basic and acidic residues" evidence="1">
    <location>
        <begin position="1"/>
        <end position="15"/>
    </location>
</feature>
<evidence type="ECO:0000256" key="1">
    <source>
        <dbReference type="SAM" id="MobiDB-lite"/>
    </source>
</evidence>
<evidence type="ECO:0000313" key="2">
    <source>
        <dbReference type="EMBL" id="RNA32896.1"/>
    </source>
</evidence>
<organism evidence="2 3">
    <name type="scientific">Brachionus plicatilis</name>
    <name type="common">Marine rotifer</name>
    <name type="synonym">Brachionus muelleri</name>
    <dbReference type="NCBI Taxonomy" id="10195"/>
    <lineage>
        <taxon>Eukaryota</taxon>
        <taxon>Metazoa</taxon>
        <taxon>Spiralia</taxon>
        <taxon>Gnathifera</taxon>
        <taxon>Rotifera</taxon>
        <taxon>Eurotatoria</taxon>
        <taxon>Monogononta</taxon>
        <taxon>Pseudotrocha</taxon>
        <taxon>Ploima</taxon>
        <taxon>Brachionidae</taxon>
        <taxon>Brachionus</taxon>
    </lineage>
</organism>
<evidence type="ECO:0000313" key="3">
    <source>
        <dbReference type="Proteomes" id="UP000276133"/>
    </source>
</evidence>
<accession>A0A3M7SAS5</accession>
<protein>
    <submittedName>
        <fullName evidence="2">Uncharacterized protein</fullName>
    </submittedName>
</protein>
<dbReference type="EMBL" id="REGN01001731">
    <property type="protein sequence ID" value="RNA32896.1"/>
    <property type="molecule type" value="Genomic_DNA"/>
</dbReference>
<name>A0A3M7SAS5_BRAPC</name>
<comment type="caution">
    <text evidence="2">The sequence shown here is derived from an EMBL/GenBank/DDBJ whole genome shotgun (WGS) entry which is preliminary data.</text>
</comment>
<dbReference type="Proteomes" id="UP000276133">
    <property type="component" value="Unassembled WGS sequence"/>
</dbReference>
<feature type="region of interest" description="Disordered" evidence="1">
    <location>
        <begin position="1"/>
        <end position="22"/>
    </location>
</feature>